<dbReference type="RefSeq" id="WP_096360631.1">
    <property type="nucleotide sequence ID" value="NZ_AP014879.1"/>
</dbReference>
<dbReference type="EMBL" id="AP014879">
    <property type="protein sequence ID" value="BAV33821.1"/>
    <property type="molecule type" value="Genomic_DNA"/>
</dbReference>
<evidence type="ECO:0000313" key="1">
    <source>
        <dbReference type="EMBL" id="BAV33821.1"/>
    </source>
</evidence>
<protein>
    <submittedName>
        <fullName evidence="1">Uncharacterized protein</fullName>
    </submittedName>
</protein>
<dbReference type="KEGG" id="slim:SCL_1516"/>
<keyword evidence="2" id="KW-1185">Reference proteome</keyword>
<sequence length="130" mass="14963">MIRYGWWFTLFLVLTGCATPEAEILSKIESFPPTLSVEVLLDRPARPHKTIAILGDTYGGTPEEVNERLARKAREIGADAIVIMSVHDKSTTNWLLNDPYYSPHGAYRPRYRPVRQTYRLVRARAIKYQE</sequence>
<organism evidence="1 2">
    <name type="scientific">Sulfuricaulis limicola</name>
    <dbReference type="NCBI Taxonomy" id="1620215"/>
    <lineage>
        <taxon>Bacteria</taxon>
        <taxon>Pseudomonadati</taxon>
        <taxon>Pseudomonadota</taxon>
        <taxon>Gammaproteobacteria</taxon>
        <taxon>Acidiferrobacterales</taxon>
        <taxon>Acidiferrobacteraceae</taxon>
        <taxon>Sulfuricaulis</taxon>
    </lineage>
</organism>
<dbReference type="SUPFAM" id="SSF159871">
    <property type="entry name" value="YdgH-like"/>
    <property type="match status" value="1"/>
</dbReference>
<gene>
    <name evidence="1" type="ORF">SCL_1516</name>
</gene>
<dbReference type="InParanoid" id="A0A1B4XG94"/>
<reference evidence="1 2" key="1">
    <citation type="submission" date="2015-05" db="EMBL/GenBank/DDBJ databases">
        <title>Complete genome sequence of a sulfur-oxidizing gammaproteobacterium strain HA5.</title>
        <authorList>
            <person name="Miura A."/>
            <person name="Kojima H."/>
            <person name="Fukui M."/>
        </authorList>
    </citation>
    <scope>NUCLEOTIDE SEQUENCE [LARGE SCALE GENOMIC DNA]</scope>
    <source>
        <strain evidence="1 2">HA5</strain>
    </source>
</reference>
<dbReference type="Proteomes" id="UP000243180">
    <property type="component" value="Chromosome"/>
</dbReference>
<evidence type="ECO:0000313" key="2">
    <source>
        <dbReference type="Proteomes" id="UP000243180"/>
    </source>
</evidence>
<dbReference type="InterPro" id="IPR036275">
    <property type="entry name" value="YdgH-like_sf"/>
</dbReference>
<dbReference type="AlphaFoldDB" id="A0A1B4XG94"/>
<proteinExistence type="predicted"/>
<dbReference type="PROSITE" id="PS51257">
    <property type="entry name" value="PROKAR_LIPOPROTEIN"/>
    <property type="match status" value="1"/>
</dbReference>
<accession>A0A1B4XG94</accession>
<name>A0A1B4XG94_9GAMM</name>